<sequence>GVGSAAAGSAGPPPARAVGRRVAVRGAARRHAAGLPRPDRRAARGRAQRAQRARGRPGLAGRHRGRGLVLRRARVGARVHSSSPSAPDAGWRTCSIAEIYKGSKQGHLRTIARKVGCELEDMIFFDNEPYNCDNVCQLGVTCIFCPGGVTDKVWRTALESFPSPGEVIRA</sequence>
<keyword evidence="3" id="KW-1185">Reference proteome</keyword>
<gene>
    <name evidence="2" type="ORF">PCOR1329_LOCUS53013</name>
</gene>
<evidence type="ECO:0008006" key="4">
    <source>
        <dbReference type="Google" id="ProtNLM"/>
    </source>
</evidence>
<protein>
    <recommendedName>
        <fullName evidence="4">FCP1 homology domain-containing protein</fullName>
    </recommendedName>
</protein>
<feature type="region of interest" description="Disordered" evidence="1">
    <location>
        <begin position="1"/>
        <end position="65"/>
    </location>
</feature>
<reference evidence="2" key="1">
    <citation type="submission" date="2023-10" db="EMBL/GenBank/DDBJ databases">
        <authorList>
            <person name="Chen Y."/>
            <person name="Shah S."/>
            <person name="Dougan E. K."/>
            <person name="Thang M."/>
            <person name="Chan C."/>
        </authorList>
    </citation>
    <scope>NUCLEOTIDE SEQUENCE [LARGE SCALE GENOMIC DNA]</scope>
</reference>
<dbReference type="SUPFAM" id="SSF56784">
    <property type="entry name" value="HAD-like"/>
    <property type="match status" value="1"/>
</dbReference>
<dbReference type="PANTHER" id="PTHR17901">
    <property type="entry name" value="MAGNESIUM-DEPENDENT PHOSPHATASE 1 MDP1"/>
    <property type="match status" value="1"/>
</dbReference>
<name>A0ABN9UZ18_9DINO</name>
<dbReference type="Proteomes" id="UP001189429">
    <property type="component" value="Unassembled WGS sequence"/>
</dbReference>
<feature type="compositionally biased region" description="Basic residues" evidence="1">
    <location>
        <begin position="18"/>
        <end position="32"/>
    </location>
</feature>
<dbReference type="InterPro" id="IPR036412">
    <property type="entry name" value="HAD-like_sf"/>
</dbReference>
<proteinExistence type="predicted"/>
<dbReference type="InterPro" id="IPR023214">
    <property type="entry name" value="HAD_sf"/>
</dbReference>
<dbReference type="InterPro" id="IPR010036">
    <property type="entry name" value="MDP_1_eu_arc"/>
</dbReference>
<feature type="non-terminal residue" evidence="2">
    <location>
        <position position="1"/>
    </location>
</feature>
<comment type="caution">
    <text evidence="2">The sequence shown here is derived from an EMBL/GenBank/DDBJ whole genome shotgun (WGS) entry which is preliminary data.</text>
</comment>
<evidence type="ECO:0000313" key="3">
    <source>
        <dbReference type="Proteomes" id="UP001189429"/>
    </source>
</evidence>
<evidence type="ECO:0000313" key="2">
    <source>
        <dbReference type="EMBL" id="CAK0865530.1"/>
    </source>
</evidence>
<evidence type="ECO:0000256" key="1">
    <source>
        <dbReference type="SAM" id="MobiDB-lite"/>
    </source>
</evidence>
<dbReference type="Gene3D" id="3.40.50.1000">
    <property type="entry name" value="HAD superfamily/HAD-like"/>
    <property type="match status" value="1"/>
</dbReference>
<dbReference type="Pfam" id="PF12689">
    <property type="entry name" value="Acid_PPase"/>
    <property type="match status" value="1"/>
</dbReference>
<feature type="compositionally biased region" description="Basic residues" evidence="1">
    <location>
        <begin position="43"/>
        <end position="65"/>
    </location>
</feature>
<dbReference type="EMBL" id="CAUYUJ010016459">
    <property type="protein sequence ID" value="CAK0865530.1"/>
    <property type="molecule type" value="Genomic_DNA"/>
</dbReference>
<accession>A0ABN9UZ18</accession>
<dbReference type="PANTHER" id="PTHR17901:SF14">
    <property type="entry name" value="MAGNESIUM-DEPENDENT PHOSPHATASE 1"/>
    <property type="match status" value="1"/>
</dbReference>
<feature type="compositionally biased region" description="Low complexity" evidence="1">
    <location>
        <begin position="1"/>
        <end position="17"/>
    </location>
</feature>
<organism evidence="2 3">
    <name type="scientific">Prorocentrum cordatum</name>
    <dbReference type="NCBI Taxonomy" id="2364126"/>
    <lineage>
        <taxon>Eukaryota</taxon>
        <taxon>Sar</taxon>
        <taxon>Alveolata</taxon>
        <taxon>Dinophyceae</taxon>
        <taxon>Prorocentrales</taxon>
        <taxon>Prorocentraceae</taxon>
        <taxon>Prorocentrum</taxon>
    </lineage>
</organism>